<feature type="region of interest" description="Disordered" evidence="1">
    <location>
        <begin position="191"/>
        <end position="224"/>
    </location>
</feature>
<protein>
    <submittedName>
        <fullName evidence="3">GGDEF domain-containing protein</fullName>
    </submittedName>
</protein>
<evidence type="ECO:0000259" key="2">
    <source>
        <dbReference type="PROSITE" id="PS50887"/>
    </source>
</evidence>
<feature type="domain" description="GGDEF" evidence="2">
    <location>
        <begin position="57"/>
        <end position="195"/>
    </location>
</feature>
<dbReference type="InterPro" id="IPR000160">
    <property type="entry name" value="GGDEF_dom"/>
</dbReference>
<dbReference type="SUPFAM" id="SSF55073">
    <property type="entry name" value="Nucleotide cyclase"/>
    <property type="match status" value="1"/>
</dbReference>
<dbReference type="RefSeq" id="WP_182857091.1">
    <property type="nucleotide sequence ID" value="NZ_WMLF01000345.1"/>
</dbReference>
<dbReference type="Pfam" id="PF00990">
    <property type="entry name" value="GGDEF"/>
    <property type="match status" value="1"/>
</dbReference>
<dbReference type="InterPro" id="IPR043128">
    <property type="entry name" value="Rev_trsase/Diguanyl_cyclase"/>
</dbReference>
<dbReference type="Gene3D" id="3.30.70.270">
    <property type="match status" value="1"/>
</dbReference>
<dbReference type="Proteomes" id="UP000766698">
    <property type="component" value="Unassembled WGS sequence"/>
</dbReference>
<comment type="caution">
    <text evidence="3">The sequence shown here is derived from an EMBL/GenBank/DDBJ whole genome shotgun (WGS) entry which is preliminary data.</text>
</comment>
<dbReference type="PROSITE" id="PS50887">
    <property type="entry name" value="GGDEF"/>
    <property type="match status" value="1"/>
</dbReference>
<organism evidence="3 4">
    <name type="scientific">Streptomyces durbertensis</name>
    <dbReference type="NCBI Taxonomy" id="2448886"/>
    <lineage>
        <taxon>Bacteria</taxon>
        <taxon>Bacillati</taxon>
        <taxon>Actinomycetota</taxon>
        <taxon>Actinomycetes</taxon>
        <taxon>Kitasatosporales</taxon>
        <taxon>Streptomycetaceae</taxon>
        <taxon>Streptomyces</taxon>
    </lineage>
</organism>
<evidence type="ECO:0000313" key="3">
    <source>
        <dbReference type="EMBL" id="MBB1245796.1"/>
    </source>
</evidence>
<gene>
    <name evidence="3" type="ORF">GL263_19875</name>
</gene>
<sequence>MSTLLPTLAAAAPVAAGWSVHSVWLRRQLHRARRDPLTGLPTRAAFERQAARLVARRPAVVLVIDLDGFKHLNDHHGHSAGDAVLRGTASALAELTDTLADRRGAVVARLGGDEFAAALPLPDPVAVPWLLRGLHDCLCAPLWRDGHTVSVGASIGACLTADLPAPGLSLALRRADEAMYTAKRGGGGWYVADGPAPTRSTANGRRAGRRGTHHHSAVPGGEAS</sequence>
<evidence type="ECO:0000313" key="4">
    <source>
        <dbReference type="Proteomes" id="UP000766698"/>
    </source>
</evidence>
<keyword evidence="4" id="KW-1185">Reference proteome</keyword>
<accession>A0ABR6EKC8</accession>
<dbReference type="PANTHER" id="PTHR46663:SF2">
    <property type="entry name" value="GGDEF DOMAIN-CONTAINING PROTEIN"/>
    <property type="match status" value="1"/>
</dbReference>
<dbReference type="InterPro" id="IPR029787">
    <property type="entry name" value="Nucleotide_cyclase"/>
</dbReference>
<dbReference type="NCBIfam" id="TIGR00254">
    <property type="entry name" value="GGDEF"/>
    <property type="match status" value="1"/>
</dbReference>
<name>A0ABR6EKC8_9ACTN</name>
<dbReference type="PANTHER" id="PTHR46663">
    <property type="entry name" value="DIGUANYLATE CYCLASE DGCT-RELATED"/>
    <property type="match status" value="1"/>
</dbReference>
<proteinExistence type="predicted"/>
<feature type="compositionally biased region" description="Basic residues" evidence="1">
    <location>
        <begin position="206"/>
        <end position="216"/>
    </location>
</feature>
<evidence type="ECO:0000256" key="1">
    <source>
        <dbReference type="SAM" id="MobiDB-lite"/>
    </source>
</evidence>
<dbReference type="CDD" id="cd01949">
    <property type="entry name" value="GGDEF"/>
    <property type="match status" value="1"/>
</dbReference>
<dbReference type="EMBL" id="WMLF01000345">
    <property type="protein sequence ID" value="MBB1245796.1"/>
    <property type="molecule type" value="Genomic_DNA"/>
</dbReference>
<dbReference type="InterPro" id="IPR052163">
    <property type="entry name" value="DGC-Regulatory_Protein"/>
</dbReference>
<reference evidence="4" key="1">
    <citation type="journal article" date="2020" name="Syst. Appl. Microbiol.">
        <title>Streptomyces alkaliterrae sp. nov., isolated from an alkaline soil, and emended descriptions of Streptomyces alkaliphilus, Streptomyces calidiresistens and Streptomyces durbertensis.</title>
        <authorList>
            <person name="Swiecimska M."/>
            <person name="Golinska P."/>
            <person name="Nouioui I."/>
            <person name="Wypij M."/>
            <person name="Rai M."/>
            <person name="Sangal V."/>
            <person name="Goodfellow M."/>
        </authorList>
    </citation>
    <scope>NUCLEOTIDE SEQUENCE [LARGE SCALE GENOMIC DNA]</scope>
    <source>
        <strain evidence="4">DSM 104538</strain>
    </source>
</reference>
<dbReference type="SMART" id="SM00267">
    <property type="entry name" value="GGDEF"/>
    <property type="match status" value="1"/>
</dbReference>